<dbReference type="SUPFAM" id="SSF75005">
    <property type="entry name" value="Arabinanase/levansucrase/invertase"/>
    <property type="match status" value="1"/>
</dbReference>
<feature type="domain" description="Beta-xylosidase C-terminal Concanavalin A-like" evidence="4">
    <location>
        <begin position="371"/>
        <end position="556"/>
    </location>
</feature>
<sequence length="711" mass="78368">MPVHRILKNTRPALIAFTLATLGMAIRSVNASPSQPASRQTWMADNGNGTYTNPLFYDEFSDPDIIRVGNDYYLTGTTMHAMPGLPILHSRDLVNWDFVTYAVKRLDLGPKYRLEGGNIYGQGIWAPCFRYHDGTYYIFSNVNGQNTQVFRAKNPAGPWTQSQLGHSLHDLSVLFDGDGKIYVVWGYNAIHFAQLKSDLSDIMPGTERVIIPAGSGMGEGSHFYHINGHYYIFSANYDPICYEVVARADRPEGPYQVITTSVGESFGVGAGWRLQGLGRQPGIHLIPPQPDATGSMAMHQGGIVETQTGQWWGLSMMDHNSVGRLTCLSPITWKDGWPYFGLPGNLTRTPLTWVKPDTGFSSPPHAPYQRNDDFAESSLKPIWQWNHVPDDAKWSLTERPGFLRLHSLPSKTFWTARDSLTQRTIGPESIATVELDASGLRPGDNAGLALLNLPYAWVGVRRDARGTDLVWFDQTHGETRSAPLATFHLWLRVHCNFDTEQATFSTSTDGVAFRPFGVPFTMVFQLKTFQGVRFALFNFNTTGDAGGYADFTHFRVLEPRANGLGRPIPLGQVITLTSLSDHRMLRTWNGHLRSMDAQAPGAGTDRFRVIDRGLGRVALEAMDGTGFVTVTSSGNAGDVRLVKSPAGDAATFQWEQTERGDVLLLSLVTDRFLAIAPQANGLLDAQARGICPDDANGASFEWTAATPASHP</sequence>
<dbReference type="InterPro" id="IPR051795">
    <property type="entry name" value="Glycosyl_Hydrlase_43"/>
</dbReference>
<comment type="similarity">
    <text evidence="1">Belongs to the glycosyl hydrolase 43 family.</text>
</comment>
<evidence type="ECO:0000256" key="2">
    <source>
        <dbReference type="ARBA" id="ARBA00022801"/>
    </source>
</evidence>
<evidence type="ECO:0000259" key="4">
    <source>
        <dbReference type="Pfam" id="PF17851"/>
    </source>
</evidence>
<evidence type="ECO:0000256" key="3">
    <source>
        <dbReference type="ARBA" id="ARBA00023295"/>
    </source>
</evidence>
<dbReference type="GO" id="GO:0005975">
    <property type="term" value="P:carbohydrate metabolic process"/>
    <property type="evidence" value="ECO:0007669"/>
    <property type="project" value="InterPro"/>
</dbReference>
<organism evidence="5">
    <name type="scientific">mine drainage metagenome</name>
    <dbReference type="NCBI Taxonomy" id="410659"/>
    <lineage>
        <taxon>unclassified sequences</taxon>
        <taxon>metagenomes</taxon>
        <taxon>ecological metagenomes</taxon>
    </lineage>
</organism>
<reference evidence="5" key="1">
    <citation type="submission" date="2016-10" db="EMBL/GenBank/DDBJ databases">
        <title>Sequence of Gallionella enrichment culture.</title>
        <authorList>
            <person name="Poehlein A."/>
            <person name="Muehling M."/>
            <person name="Daniel R."/>
        </authorList>
    </citation>
    <scope>NUCLEOTIDE SEQUENCE</scope>
</reference>
<proteinExistence type="inferred from homology"/>
<protein>
    <submittedName>
        <fullName evidence="5">Non-reducing end alpha-L-arabinofuranosidase BoGH43B</fullName>
        <ecNumber evidence="5">3.2.1.55</ecNumber>
    </submittedName>
</protein>
<dbReference type="InterPro" id="IPR006710">
    <property type="entry name" value="Glyco_hydro_43"/>
</dbReference>
<evidence type="ECO:0000313" key="5">
    <source>
        <dbReference type="EMBL" id="OIQ91046.1"/>
    </source>
</evidence>
<dbReference type="AlphaFoldDB" id="A0A1J5R522"/>
<dbReference type="CDD" id="cd09001">
    <property type="entry name" value="GH43_FsAxh1-like"/>
    <property type="match status" value="1"/>
</dbReference>
<name>A0A1J5R522_9ZZZZ</name>
<dbReference type="Gene3D" id="2.60.120.200">
    <property type="match status" value="1"/>
</dbReference>
<dbReference type="EMBL" id="MLJW01000272">
    <property type="protein sequence ID" value="OIQ91046.1"/>
    <property type="molecule type" value="Genomic_DNA"/>
</dbReference>
<dbReference type="InterPro" id="IPR023296">
    <property type="entry name" value="Glyco_hydro_beta-prop_sf"/>
</dbReference>
<dbReference type="CDD" id="cd00257">
    <property type="entry name" value="beta-trefoil_FSCN-like"/>
    <property type="match status" value="1"/>
</dbReference>
<dbReference type="Pfam" id="PF04616">
    <property type="entry name" value="Glyco_hydro_43"/>
    <property type="match status" value="1"/>
</dbReference>
<accession>A0A1J5R522</accession>
<dbReference type="Pfam" id="PF17851">
    <property type="entry name" value="GH43_C2"/>
    <property type="match status" value="1"/>
</dbReference>
<dbReference type="PANTHER" id="PTHR42812:SF12">
    <property type="entry name" value="BETA-XYLOSIDASE-RELATED"/>
    <property type="match status" value="1"/>
</dbReference>
<dbReference type="InterPro" id="IPR013320">
    <property type="entry name" value="ConA-like_dom_sf"/>
</dbReference>
<gene>
    <name evidence="5" type="ORF">GALL_270700</name>
</gene>
<keyword evidence="2 5" id="KW-0378">Hydrolase</keyword>
<dbReference type="InterPro" id="IPR041542">
    <property type="entry name" value="GH43_C2"/>
</dbReference>
<dbReference type="PANTHER" id="PTHR42812">
    <property type="entry name" value="BETA-XYLOSIDASE"/>
    <property type="match status" value="1"/>
</dbReference>
<evidence type="ECO:0000256" key="1">
    <source>
        <dbReference type="ARBA" id="ARBA00009865"/>
    </source>
</evidence>
<dbReference type="Gene3D" id="2.115.10.20">
    <property type="entry name" value="Glycosyl hydrolase domain, family 43"/>
    <property type="match status" value="1"/>
</dbReference>
<comment type="caution">
    <text evidence="5">The sequence shown here is derived from an EMBL/GenBank/DDBJ whole genome shotgun (WGS) entry which is preliminary data.</text>
</comment>
<dbReference type="GO" id="GO:0046556">
    <property type="term" value="F:alpha-L-arabinofuranosidase activity"/>
    <property type="evidence" value="ECO:0007669"/>
    <property type="project" value="UniProtKB-EC"/>
</dbReference>
<dbReference type="EC" id="3.2.1.55" evidence="5"/>
<keyword evidence="3 5" id="KW-0326">Glycosidase</keyword>
<dbReference type="SUPFAM" id="SSF49899">
    <property type="entry name" value="Concanavalin A-like lectins/glucanases"/>
    <property type="match status" value="1"/>
</dbReference>